<evidence type="ECO:0000313" key="2">
    <source>
        <dbReference type="Proteomes" id="UP001610411"/>
    </source>
</evidence>
<keyword evidence="2" id="KW-1185">Reference proteome</keyword>
<evidence type="ECO:0000313" key="1">
    <source>
        <dbReference type="EMBL" id="KAL2770559.1"/>
    </source>
</evidence>
<feature type="non-terminal residue" evidence="1">
    <location>
        <position position="118"/>
    </location>
</feature>
<proteinExistence type="predicted"/>
<protein>
    <submittedName>
        <fullName evidence="1">Ral-GDS-related protein isoform 1</fullName>
    </submittedName>
</protein>
<reference evidence="1 2" key="1">
    <citation type="journal article" date="2024" name="G3 (Bethesda)">
        <title>A hybrid genome assembly of the endangered aye-aye (Daubentonia madagascariensis).</title>
        <authorList>
            <person name="Versoza C.J."/>
            <person name="Pfeifer S.P."/>
        </authorList>
    </citation>
    <scope>NUCLEOTIDE SEQUENCE [LARGE SCALE GENOMIC DNA]</scope>
    <source>
        <strain evidence="1">6821</strain>
    </source>
</reference>
<sequence length="118" mass="13286">EHLLLRSFSLAHAILPALRGPDPSSQGDLGRSCQYKCHTVDSLCRRDDTLSRDLLIKLGTSKLSTLEKNPQRAQRRQLQQQKGIVPVLGISLTELLGLDGAIRHHVDRNVFSIQKRRK</sequence>
<organism evidence="1 2">
    <name type="scientific">Daubentonia madagascariensis</name>
    <name type="common">Aye-aye</name>
    <name type="synonym">Sciurus madagascariensis</name>
    <dbReference type="NCBI Taxonomy" id="31869"/>
    <lineage>
        <taxon>Eukaryota</taxon>
        <taxon>Metazoa</taxon>
        <taxon>Chordata</taxon>
        <taxon>Craniata</taxon>
        <taxon>Vertebrata</taxon>
        <taxon>Euteleostomi</taxon>
        <taxon>Mammalia</taxon>
        <taxon>Eutheria</taxon>
        <taxon>Euarchontoglires</taxon>
        <taxon>Primates</taxon>
        <taxon>Strepsirrhini</taxon>
        <taxon>Chiromyiformes</taxon>
        <taxon>Daubentoniidae</taxon>
        <taxon>Daubentonia</taxon>
    </lineage>
</organism>
<dbReference type="EMBL" id="JBFSEQ010000007">
    <property type="protein sequence ID" value="KAL2770559.1"/>
    <property type="molecule type" value="Genomic_DNA"/>
</dbReference>
<name>A0ABD2DUW4_DAUMA</name>
<dbReference type="AlphaFoldDB" id="A0ABD2DUW4"/>
<dbReference type="Proteomes" id="UP001610411">
    <property type="component" value="Unassembled WGS sequence"/>
</dbReference>
<feature type="non-terminal residue" evidence="1">
    <location>
        <position position="1"/>
    </location>
</feature>
<accession>A0ABD2DUW4</accession>
<comment type="caution">
    <text evidence="1">The sequence shown here is derived from an EMBL/GenBank/DDBJ whole genome shotgun (WGS) entry which is preliminary data.</text>
</comment>
<gene>
    <name evidence="1" type="ORF">WCI35_018655</name>
</gene>